<dbReference type="EMBL" id="JACIIG010000014">
    <property type="protein sequence ID" value="MBB4570485.1"/>
    <property type="molecule type" value="Genomic_DNA"/>
</dbReference>
<feature type="region of interest" description="Disordered" evidence="1">
    <location>
        <begin position="23"/>
        <end position="50"/>
    </location>
</feature>
<accession>A0A7W6ZXR7</accession>
<evidence type="ECO:0000256" key="1">
    <source>
        <dbReference type="SAM" id="MobiDB-lite"/>
    </source>
</evidence>
<organism evidence="2 3">
    <name type="scientific">Rhizobium leucaenae</name>
    <dbReference type="NCBI Taxonomy" id="29450"/>
    <lineage>
        <taxon>Bacteria</taxon>
        <taxon>Pseudomonadati</taxon>
        <taxon>Pseudomonadota</taxon>
        <taxon>Alphaproteobacteria</taxon>
        <taxon>Hyphomicrobiales</taxon>
        <taxon>Rhizobiaceae</taxon>
        <taxon>Rhizobium/Agrobacterium group</taxon>
        <taxon>Rhizobium</taxon>
    </lineage>
</organism>
<evidence type="ECO:0000313" key="2">
    <source>
        <dbReference type="EMBL" id="MBB4570485.1"/>
    </source>
</evidence>
<keyword evidence="3" id="KW-1185">Reference proteome</keyword>
<name>A0A7W6ZXR7_9HYPH</name>
<evidence type="ECO:0000313" key="3">
    <source>
        <dbReference type="Proteomes" id="UP000543836"/>
    </source>
</evidence>
<sequence>MLSMGTGAASILVTASAERAAVAQKAENASEETKPNPVDLMSAPVGSLSH</sequence>
<dbReference type="Proteomes" id="UP000543836">
    <property type="component" value="Unassembled WGS sequence"/>
</dbReference>
<proteinExistence type="predicted"/>
<gene>
    <name evidence="2" type="ORF">GGE60_004624</name>
</gene>
<reference evidence="2 3" key="1">
    <citation type="submission" date="2020-08" db="EMBL/GenBank/DDBJ databases">
        <title>Genomic Encyclopedia of Type Strains, Phase IV (KMG-V): Genome sequencing to study the core and pangenomes of soil and plant-associated prokaryotes.</title>
        <authorList>
            <person name="Whitman W."/>
        </authorList>
    </citation>
    <scope>NUCLEOTIDE SEQUENCE [LARGE SCALE GENOMIC DNA]</scope>
    <source>
        <strain evidence="2 3">SEMIA 492</strain>
    </source>
</reference>
<protein>
    <submittedName>
        <fullName evidence="2">Uncharacterized protein</fullName>
    </submittedName>
</protein>
<comment type="caution">
    <text evidence="2">The sequence shown here is derived from an EMBL/GenBank/DDBJ whole genome shotgun (WGS) entry which is preliminary data.</text>
</comment>
<dbReference type="AlphaFoldDB" id="A0A7W6ZXR7"/>